<feature type="non-terminal residue" evidence="2">
    <location>
        <position position="754"/>
    </location>
</feature>
<feature type="compositionally biased region" description="Polar residues" evidence="1">
    <location>
        <begin position="521"/>
        <end position="540"/>
    </location>
</feature>
<feature type="region of interest" description="Disordered" evidence="1">
    <location>
        <begin position="502"/>
        <end position="542"/>
    </location>
</feature>
<accession>A0A7J6KZ16</accession>
<dbReference type="Proteomes" id="UP000570595">
    <property type="component" value="Unassembled WGS sequence"/>
</dbReference>
<evidence type="ECO:0000256" key="1">
    <source>
        <dbReference type="SAM" id="MobiDB-lite"/>
    </source>
</evidence>
<dbReference type="AlphaFoldDB" id="A0A7J6KZ16"/>
<proteinExistence type="predicted"/>
<organism evidence="2 3">
    <name type="scientific">Perkinsus olseni</name>
    <name type="common">Perkinsus atlanticus</name>
    <dbReference type="NCBI Taxonomy" id="32597"/>
    <lineage>
        <taxon>Eukaryota</taxon>
        <taxon>Sar</taxon>
        <taxon>Alveolata</taxon>
        <taxon>Perkinsozoa</taxon>
        <taxon>Perkinsea</taxon>
        <taxon>Perkinsida</taxon>
        <taxon>Perkinsidae</taxon>
        <taxon>Perkinsus</taxon>
    </lineage>
</organism>
<feature type="compositionally biased region" description="Low complexity" evidence="1">
    <location>
        <begin position="260"/>
        <end position="271"/>
    </location>
</feature>
<gene>
    <name evidence="2" type="ORF">FOZ61_009885</name>
</gene>
<dbReference type="EMBL" id="JABAHT010000755">
    <property type="protein sequence ID" value="KAF4652152.1"/>
    <property type="molecule type" value="Genomic_DNA"/>
</dbReference>
<evidence type="ECO:0000313" key="2">
    <source>
        <dbReference type="EMBL" id="KAF4652152.1"/>
    </source>
</evidence>
<protein>
    <submittedName>
        <fullName evidence="2">Uncharacterized protein</fullName>
    </submittedName>
</protein>
<comment type="caution">
    <text evidence="2">The sequence shown here is derived from an EMBL/GenBank/DDBJ whole genome shotgun (WGS) entry which is preliminary data.</text>
</comment>
<dbReference type="OrthoDB" id="10338644at2759"/>
<name>A0A7J6KZ16_PEROL</name>
<evidence type="ECO:0000313" key="3">
    <source>
        <dbReference type="Proteomes" id="UP000570595"/>
    </source>
</evidence>
<feature type="region of interest" description="Disordered" evidence="1">
    <location>
        <begin position="212"/>
        <end position="283"/>
    </location>
</feature>
<feature type="region of interest" description="Disordered" evidence="1">
    <location>
        <begin position="720"/>
        <end position="754"/>
    </location>
</feature>
<sequence>VLDPITPVKGTVKAPGHATGATNDDTPRETPVMSTEDTPSPPTTEAVTENPPGVGVNKMEPGLYYGAASTTIGTLEWIEMNVLLSADDDVKAWFLFGNSDEKVRMPREPLEAKRRKHTTIALKRKRGHYHIQVSMGAPETIPSSNCWGFRKKKEYVTKLRPVYEKFSIAQNLVVTALFRLCRTSDDWVIFFGSEGVRENVEKVSSPVIMERQRRGVEGPSSRTTDGVLDPITPVKGTVKAPGHATGATNDDTPRETPVMSTEDTSSPSTTEAVTENPPGGGVNKMEPGLYYGATSTFGTLGWIEMTVLPSRGEDINAWFIFGNSTMSDRMPREEDTTVVLKRKSRGGNIQATIGYEMYYITRRNCWALSRELTTVTMVSQVYSTFSMKPDNQLTPSLHICWTNGHWVLFLESPSRCQQRINGGCSPVVMSVKGDQRQTNPVVAAGSMVEENGPSLEASAVIHPSSIRAVDEANEGRAAGADNNYNPPRDASMITMHEAAPLNAPSTTATGTLPVPTIDGSAASSTGQQPHGTNSYQSAPTASMAPMTTPAIGLYLNEQATEQFTEVSLEISVGDRQSLEASLIIFCTTARCSQSTLGNDMLWYFSRVPLDTTDGLAFTPPTLSLIQFNELCFVTDTAGRTDAREIDEAFKRAGDIFEISNFMVGTTVMYWSRDRAAWDLLLGATIDGQGAAFPDSVIRLHYIDDALTADSSDGIEQLAETPQGTAAGRVLGRRSASVTTRDEGATPAKRARTGL</sequence>
<reference evidence="2 3" key="1">
    <citation type="submission" date="2020-04" db="EMBL/GenBank/DDBJ databases">
        <title>Perkinsus olseni comparative genomics.</title>
        <authorList>
            <person name="Bogema D.R."/>
        </authorList>
    </citation>
    <scope>NUCLEOTIDE SEQUENCE [LARGE SCALE GENOMIC DNA]</scope>
    <source>
        <strain evidence="2">ATCC PRA-179</strain>
    </source>
</reference>
<feature type="region of interest" description="Disordered" evidence="1">
    <location>
        <begin position="1"/>
        <end position="55"/>
    </location>
</feature>